<organism evidence="3 4">
    <name type="scientific">Macrosiphum euphorbiae</name>
    <name type="common">potato aphid</name>
    <dbReference type="NCBI Taxonomy" id="13131"/>
    <lineage>
        <taxon>Eukaryota</taxon>
        <taxon>Metazoa</taxon>
        <taxon>Ecdysozoa</taxon>
        <taxon>Arthropoda</taxon>
        <taxon>Hexapoda</taxon>
        <taxon>Insecta</taxon>
        <taxon>Pterygota</taxon>
        <taxon>Neoptera</taxon>
        <taxon>Paraneoptera</taxon>
        <taxon>Hemiptera</taxon>
        <taxon>Sternorrhyncha</taxon>
        <taxon>Aphidomorpha</taxon>
        <taxon>Aphidoidea</taxon>
        <taxon>Aphididae</taxon>
        <taxon>Macrosiphini</taxon>
        <taxon>Macrosiphum</taxon>
    </lineage>
</organism>
<dbReference type="AlphaFoldDB" id="A0AAV0WPN6"/>
<dbReference type="Pfam" id="PF14291">
    <property type="entry name" value="DUF4371"/>
    <property type="match status" value="1"/>
</dbReference>
<proteinExistence type="predicted"/>
<evidence type="ECO:0008006" key="5">
    <source>
        <dbReference type="Google" id="ProtNLM"/>
    </source>
</evidence>
<dbReference type="SUPFAM" id="SSF53098">
    <property type="entry name" value="Ribonuclease H-like"/>
    <property type="match status" value="1"/>
</dbReference>
<keyword evidence="4" id="KW-1185">Reference proteome</keyword>
<evidence type="ECO:0000313" key="4">
    <source>
        <dbReference type="Proteomes" id="UP001160148"/>
    </source>
</evidence>
<gene>
    <name evidence="3" type="ORF">MEUPH1_LOCUS13242</name>
</gene>
<dbReference type="InterPro" id="IPR008906">
    <property type="entry name" value="HATC_C_dom"/>
</dbReference>
<accession>A0AAV0WPN6</accession>
<dbReference type="PANTHER" id="PTHR37162:SF1">
    <property type="entry name" value="BED-TYPE DOMAIN-CONTAINING PROTEIN"/>
    <property type="match status" value="1"/>
</dbReference>
<dbReference type="InterPro" id="IPR025398">
    <property type="entry name" value="DUF4371"/>
</dbReference>
<sequence length="691" mass="79792">MGKIEKLRKYRKSWENELWAKGWLAPADSTANTVAEAYCKVCRSFLRALVTDLKRHAKTKIHSDNMVQLNPMKKDQSVLSNIVKISNEQKIIDLKLAVYVSTHTSIMSVDHLGEILKVLGKGTALANLKLHRTKCSSLIQNVIAPTLLEELVQDIGTNYYSLIIDESTDVSVFKYLCLCIKYFSSKTESIIIKYLGIIEVVNCSADSLYDCICNYMQVIGLNLSKLIGIGTDGANNLCGKYHSLFTNLKQKSPNLQIVRCICHSLNNAVSKASESFPSTIDYLCREVYNWFHISPKRRDEYKQMFDLLNSGLNKKFHNFHQISGTRWLARSFVVNTILEHWLELKTHFSLMVKKEKCYASRIIHEMLHDDTNYLYLIIIKPILQELNSLNLTFQKNFVDLGRSYDDICCLFIFLAKKIIKESVVSKGFEYIYNNINNDSVYRHSSNCDYGVGYNQSIININLSQEKKSNVQTQAFNFIKQLLYEIKKRLPDNIEFFKKMKLFSPTLCLCQLHVNFIDLPFVNLFLKPSEIVLIETQWEKLTTVTWKMYLNEKQLNDANLFWPKVYNYKDAGGNFAFRELSEFVLKGLSLPSSNAVVERVFSIMNTVKTKSRNRINANMLDALLRIKTTFISTKTCCTEFVPPKSMYDKFNSEMYNKKNDVNTIINNVESLDNDFNDELINIVNEISLPDFY</sequence>
<comment type="caution">
    <text evidence="3">The sequence shown here is derived from an EMBL/GenBank/DDBJ whole genome shotgun (WGS) entry which is preliminary data.</text>
</comment>
<evidence type="ECO:0000259" key="2">
    <source>
        <dbReference type="Pfam" id="PF14291"/>
    </source>
</evidence>
<dbReference type="EMBL" id="CARXXK010000002">
    <property type="protein sequence ID" value="CAI6357636.1"/>
    <property type="molecule type" value="Genomic_DNA"/>
</dbReference>
<protein>
    <recommendedName>
        <fullName evidence="5">DUF4371 domain-containing protein</fullName>
    </recommendedName>
</protein>
<feature type="domain" description="HAT C-terminal dimerisation" evidence="1">
    <location>
        <begin position="577"/>
        <end position="626"/>
    </location>
</feature>
<evidence type="ECO:0000313" key="3">
    <source>
        <dbReference type="EMBL" id="CAI6357636.1"/>
    </source>
</evidence>
<name>A0AAV0WPN6_9HEMI</name>
<dbReference type="Proteomes" id="UP001160148">
    <property type="component" value="Unassembled WGS sequence"/>
</dbReference>
<reference evidence="3 4" key="1">
    <citation type="submission" date="2023-01" db="EMBL/GenBank/DDBJ databases">
        <authorList>
            <person name="Whitehead M."/>
        </authorList>
    </citation>
    <scope>NUCLEOTIDE SEQUENCE [LARGE SCALE GENOMIC DNA]</scope>
</reference>
<dbReference type="PANTHER" id="PTHR37162">
    <property type="entry name" value="HAT FAMILY DIMERISATION DOMAINCONTAINING PROTEIN-RELATED"/>
    <property type="match status" value="1"/>
</dbReference>
<feature type="domain" description="DUF4371" evidence="2">
    <location>
        <begin position="149"/>
        <end position="241"/>
    </location>
</feature>
<dbReference type="GO" id="GO:0046983">
    <property type="term" value="F:protein dimerization activity"/>
    <property type="evidence" value="ECO:0007669"/>
    <property type="project" value="InterPro"/>
</dbReference>
<dbReference type="InterPro" id="IPR012337">
    <property type="entry name" value="RNaseH-like_sf"/>
</dbReference>
<evidence type="ECO:0000259" key="1">
    <source>
        <dbReference type="Pfam" id="PF05699"/>
    </source>
</evidence>
<dbReference type="Pfam" id="PF05699">
    <property type="entry name" value="Dimer_Tnp_hAT"/>
    <property type="match status" value="1"/>
</dbReference>